<evidence type="ECO:0008006" key="4">
    <source>
        <dbReference type="Google" id="ProtNLM"/>
    </source>
</evidence>
<dbReference type="Proteomes" id="UP001614394">
    <property type="component" value="Unassembled WGS sequence"/>
</dbReference>
<gene>
    <name evidence="2" type="ORF">ACIGXA_31340</name>
</gene>
<name>A0ABW8CF06_9ACTN</name>
<comment type="caution">
    <text evidence="2">The sequence shown here is derived from an EMBL/GenBank/DDBJ whole genome shotgun (WGS) entry which is preliminary data.</text>
</comment>
<evidence type="ECO:0000256" key="1">
    <source>
        <dbReference type="SAM" id="MobiDB-lite"/>
    </source>
</evidence>
<evidence type="ECO:0000313" key="3">
    <source>
        <dbReference type="Proteomes" id="UP001614394"/>
    </source>
</evidence>
<reference evidence="2 3" key="1">
    <citation type="submission" date="2024-10" db="EMBL/GenBank/DDBJ databases">
        <title>The Natural Products Discovery Center: Release of the First 8490 Sequenced Strains for Exploring Actinobacteria Biosynthetic Diversity.</title>
        <authorList>
            <person name="Kalkreuter E."/>
            <person name="Kautsar S.A."/>
            <person name="Yang D."/>
            <person name="Bader C.D."/>
            <person name="Teijaro C.N."/>
            <person name="Fluegel L."/>
            <person name="Davis C.M."/>
            <person name="Simpson J.R."/>
            <person name="Lauterbach L."/>
            <person name="Steele A.D."/>
            <person name="Gui C."/>
            <person name="Meng S."/>
            <person name="Li G."/>
            <person name="Viehrig K."/>
            <person name="Ye F."/>
            <person name="Su P."/>
            <person name="Kiefer A.F."/>
            <person name="Nichols A."/>
            <person name="Cepeda A.J."/>
            <person name="Yan W."/>
            <person name="Fan B."/>
            <person name="Jiang Y."/>
            <person name="Adhikari A."/>
            <person name="Zheng C.-J."/>
            <person name="Schuster L."/>
            <person name="Cowan T.M."/>
            <person name="Smanski M.J."/>
            <person name="Chevrette M.G."/>
            <person name="De Carvalho L.P.S."/>
            <person name="Shen B."/>
        </authorList>
    </citation>
    <scope>NUCLEOTIDE SEQUENCE [LARGE SCALE GENOMIC DNA]</scope>
    <source>
        <strain evidence="2 3">NPDC053399</strain>
    </source>
</reference>
<organism evidence="2 3">
    <name type="scientific">Streptomyces fildesensis</name>
    <dbReference type="NCBI Taxonomy" id="375757"/>
    <lineage>
        <taxon>Bacteria</taxon>
        <taxon>Bacillati</taxon>
        <taxon>Actinomycetota</taxon>
        <taxon>Actinomycetes</taxon>
        <taxon>Kitasatosporales</taxon>
        <taxon>Streptomycetaceae</taxon>
        <taxon>Streptomyces</taxon>
    </lineage>
</organism>
<keyword evidence="3" id="KW-1185">Reference proteome</keyword>
<dbReference type="EMBL" id="JBITYG010000011">
    <property type="protein sequence ID" value="MFI9105010.1"/>
    <property type="molecule type" value="Genomic_DNA"/>
</dbReference>
<feature type="region of interest" description="Disordered" evidence="1">
    <location>
        <begin position="28"/>
        <end position="53"/>
    </location>
</feature>
<proteinExistence type="predicted"/>
<evidence type="ECO:0000313" key="2">
    <source>
        <dbReference type="EMBL" id="MFI9105010.1"/>
    </source>
</evidence>
<dbReference type="RefSeq" id="WP_399655749.1">
    <property type="nucleotide sequence ID" value="NZ_JBITYG010000011.1"/>
</dbReference>
<sequence>MHRPSLPTAVSLAVLALAVFVLVTAGGGSKDAARPSPPQDPPGHASTARPGSALSALFRTVSSR</sequence>
<protein>
    <recommendedName>
        <fullName evidence="4">Secreted protein</fullName>
    </recommendedName>
</protein>
<accession>A0ABW8CF06</accession>